<organism evidence="2 3">
    <name type="scientific">Bacillus glycinifermentans</name>
    <dbReference type="NCBI Taxonomy" id="1664069"/>
    <lineage>
        <taxon>Bacteria</taxon>
        <taxon>Bacillati</taxon>
        <taxon>Bacillota</taxon>
        <taxon>Bacilli</taxon>
        <taxon>Bacillales</taxon>
        <taxon>Bacillaceae</taxon>
        <taxon>Bacillus</taxon>
    </lineage>
</organism>
<evidence type="ECO:0000256" key="1">
    <source>
        <dbReference type="SAM" id="Phobius"/>
    </source>
</evidence>
<evidence type="ECO:0000313" key="3">
    <source>
        <dbReference type="Proteomes" id="UP000288675"/>
    </source>
</evidence>
<keyword evidence="1" id="KW-1133">Transmembrane helix</keyword>
<dbReference type="EMBL" id="CP035232">
    <property type="protein sequence ID" value="QAT65241.1"/>
    <property type="molecule type" value="Genomic_DNA"/>
</dbReference>
<dbReference type="Proteomes" id="UP000288675">
    <property type="component" value="Chromosome"/>
</dbReference>
<evidence type="ECO:0000313" key="2">
    <source>
        <dbReference type="EMBL" id="QAT65241.1"/>
    </source>
</evidence>
<protein>
    <submittedName>
        <fullName evidence="2">Uncharacterized protein</fullName>
    </submittedName>
</protein>
<feature type="transmembrane region" description="Helical" evidence="1">
    <location>
        <begin position="33"/>
        <end position="56"/>
    </location>
</feature>
<name>A0AAJ3YY29_9BACI</name>
<sequence length="62" mass="7548">MKRNPLWLTHLLFIVCFVLFLFNKQYFSSTTQIIIYTVFIVTLVLIVVSWFVYFGIKRNQKR</sequence>
<accession>A0AAJ3YY29</accession>
<keyword evidence="1" id="KW-0472">Membrane</keyword>
<keyword evidence="1" id="KW-0812">Transmembrane</keyword>
<reference evidence="2 3" key="1">
    <citation type="submission" date="2019-01" db="EMBL/GenBank/DDBJ databases">
        <title>Genome sequence of Bacillus glycinifermentans SRCM103574.</title>
        <authorList>
            <person name="Kong H.-J."/>
            <person name="Jeong S.-Y."/>
            <person name="Jeong D.-Y."/>
        </authorList>
    </citation>
    <scope>NUCLEOTIDE SEQUENCE [LARGE SCALE GENOMIC DNA]</scope>
    <source>
        <strain evidence="2 3">SRCM103574</strain>
    </source>
</reference>
<dbReference type="AlphaFoldDB" id="A0AAJ3YY29"/>
<feature type="transmembrane region" description="Helical" evidence="1">
    <location>
        <begin position="7"/>
        <end position="27"/>
    </location>
</feature>
<proteinExistence type="predicted"/>
<gene>
    <name evidence="2" type="ORF">EQZ20_10110</name>
</gene>